<comment type="caution">
    <text evidence="1">The sequence shown here is derived from an EMBL/GenBank/DDBJ whole genome shotgun (WGS) entry which is preliminary data.</text>
</comment>
<dbReference type="Proteomes" id="UP001281410">
    <property type="component" value="Unassembled WGS sequence"/>
</dbReference>
<accession>A0AAE0AAG5</accession>
<proteinExistence type="predicted"/>
<name>A0AAE0AAG5_9ROSI</name>
<evidence type="ECO:0000313" key="1">
    <source>
        <dbReference type="EMBL" id="KAK3206915.1"/>
    </source>
</evidence>
<dbReference type="PANTHER" id="PTHR33499">
    <property type="entry name" value="OS12G0282400 PROTEIN-RELATED"/>
    <property type="match status" value="1"/>
</dbReference>
<dbReference type="EMBL" id="JANJYJ010000006">
    <property type="protein sequence ID" value="KAK3206915.1"/>
    <property type="molecule type" value="Genomic_DNA"/>
</dbReference>
<reference evidence="1" key="1">
    <citation type="journal article" date="2023" name="Plant J.">
        <title>Genome sequences and population genomics provide insights into the demographic history, inbreeding, and mutation load of two 'living fossil' tree species of Dipteronia.</title>
        <authorList>
            <person name="Feng Y."/>
            <person name="Comes H.P."/>
            <person name="Chen J."/>
            <person name="Zhu S."/>
            <person name="Lu R."/>
            <person name="Zhang X."/>
            <person name="Li P."/>
            <person name="Qiu J."/>
            <person name="Olsen K.M."/>
            <person name="Qiu Y."/>
        </authorList>
    </citation>
    <scope>NUCLEOTIDE SEQUENCE</scope>
    <source>
        <strain evidence="1">NBL</strain>
    </source>
</reference>
<protein>
    <submittedName>
        <fullName evidence="1">Uncharacterized protein</fullName>
    </submittedName>
</protein>
<dbReference type="PANTHER" id="PTHR33499:SF43">
    <property type="entry name" value="TRANSPOSASE, PTTA_EN_SPM, PLANT"/>
    <property type="match status" value="1"/>
</dbReference>
<organism evidence="1 2">
    <name type="scientific">Dipteronia sinensis</name>
    <dbReference type="NCBI Taxonomy" id="43782"/>
    <lineage>
        <taxon>Eukaryota</taxon>
        <taxon>Viridiplantae</taxon>
        <taxon>Streptophyta</taxon>
        <taxon>Embryophyta</taxon>
        <taxon>Tracheophyta</taxon>
        <taxon>Spermatophyta</taxon>
        <taxon>Magnoliopsida</taxon>
        <taxon>eudicotyledons</taxon>
        <taxon>Gunneridae</taxon>
        <taxon>Pentapetalae</taxon>
        <taxon>rosids</taxon>
        <taxon>malvids</taxon>
        <taxon>Sapindales</taxon>
        <taxon>Sapindaceae</taxon>
        <taxon>Hippocastanoideae</taxon>
        <taxon>Acereae</taxon>
        <taxon>Dipteronia</taxon>
    </lineage>
</organism>
<gene>
    <name evidence="1" type="ORF">Dsin_020961</name>
</gene>
<sequence>MQVPGRMPVSVQSRPFYICEVGRIVRRYTPLQVQSWREISRDIIRQLILCIHEKFILTVEPHVDQSIENDLKHAYKMWRYKLHRHCLQFATANEALAHVPVNVKVDDWEYLVALWHDLN</sequence>
<evidence type="ECO:0000313" key="2">
    <source>
        <dbReference type="Proteomes" id="UP001281410"/>
    </source>
</evidence>
<dbReference type="AlphaFoldDB" id="A0AAE0AAG5"/>
<keyword evidence="2" id="KW-1185">Reference proteome</keyword>